<dbReference type="GO" id="GO:0007007">
    <property type="term" value="P:inner mitochondrial membrane organization"/>
    <property type="evidence" value="ECO:0007669"/>
    <property type="project" value="TreeGrafter"/>
</dbReference>
<dbReference type="eggNOG" id="ENOG502RXC5">
    <property type="taxonomic scope" value="Eukaryota"/>
</dbReference>
<dbReference type="PANTHER" id="PTHR36959">
    <property type="entry name" value="ALTERED INHERITANCE OF MITOCHONDRIA PROTEIN 24, MITOCHONDRIAL"/>
    <property type="match status" value="1"/>
</dbReference>
<dbReference type="EMBL" id="CH476617">
    <property type="protein sequence ID" value="EEP80591.1"/>
    <property type="molecule type" value="Genomic_DNA"/>
</dbReference>
<keyword evidence="2" id="KW-1185">Reference proteome</keyword>
<dbReference type="KEGG" id="ure:UREG_05433"/>
<dbReference type="InParanoid" id="C4JSJ4"/>
<proteinExistence type="predicted"/>
<gene>
    <name evidence="1" type="ORF">UREG_05433</name>
</gene>
<protein>
    <submittedName>
        <fullName evidence="1">Uncharacterized protein</fullName>
    </submittedName>
</protein>
<name>C4JSJ4_UNCRE</name>
<dbReference type="OrthoDB" id="5295771at2759"/>
<dbReference type="AlphaFoldDB" id="C4JSJ4"/>
<dbReference type="GO" id="GO:0005743">
    <property type="term" value="C:mitochondrial inner membrane"/>
    <property type="evidence" value="ECO:0007669"/>
    <property type="project" value="TreeGrafter"/>
</dbReference>
<dbReference type="HOGENOM" id="CLU_131637_0_0_1"/>
<reference evidence="2" key="1">
    <citation type="journal article" date="2009" name="Genome Res.">
        <title>Comparative genomic analyses of the human fungal pathogens Coccidioides and their relatives.</title>
        <authorList>
            <person name="Sharpton T.J."/>
            <person name="Stajich J.E."/>
            <person name="Rounsley S.D."/>
            <person name="Gardner M.J."/>
            <person name="Wortman J.R."/>
            <person name="Jordar V.S."/>
            <person name="Maiti R."/>
            <person name="Kodira C.D."/>
            <person name="Neafsey D.E."/>
            <person name="Zeng Q."/>
            <person name="Hung C.-Y."/>
            <person name="McMahan C."/>
            <person name="Muszewska A."/>
            <person name="Grynberg M."/>
            <person name="Mandel M.A."/>
            <person name="Kellner E.M."/>
            <person name="Barker B.M."/>
            <person name="Galgiani J.N."/>
            <person name="Orbach M.J."/>
            <person name="Kirkland T.N."/>
            <person name="Cole G.T."/>
            <person name="Henn M.R."/>
            <person name="Birren B.W."/>
            <person name="Taylor J.W."/>
        </authorList>
    </citation>
    <scope>NUCLEOTIDE SEQUENCE [LARGE SCALE GENOMIC DNA]</scope>
    <source>
        <strain evidence="2">UAMH 1704</strain>
    </source>
</reference>
<dbReference type="VEuPathDB" id="FungiDB:UREG_05433"/>
<organism evidence="1 2">
    <name type="scientific">Uncinocarpus reesii (strain UAMH 1704)</name>
    <dbReference type="NCBI Taxonomy" id="336963"/>
    <lineage>
        <taxon>Eukaryota</taxon>
        <taxon>Fungi</taxon>
        <taxon>Dikarya</taxon>
        <taxon>Ascomycota</taxon>
        <taxon>Pezizomycotina</taxon>
        <taxon>Eurotiomycetes</taxon>
        <taxon>Eurotiomycetidae</taxon>
        <taxon>Onygenales</taxon>
        <taxon>Onygenaceae</taxon>
        <taxon>Uncinocarpus</taxon>
    </lineage>
</organism>
<evidence type="ECO:0000313" key="2">
    <source>
        <dbReference type="Proteomes" id="UP000002058"/>
    </source>
</evidence>
<evidence type="ECO:0000313" key="1">
    <source>
        <dbReference type="EMBL" id="EEP80591.1"/>
    </source>
</evidence>
<dbReference type="RefSeq" id="XP_002584744.1">
    <property type="nucleotide sequence ID" value="XM_002584698.1"/>
</dbReference>
<dbReference type="PANTHER" id="PTHR36959:SF2">
    <property type="entry name" value="ALTERED INHERITANCE OF MITOCHONDRIA PROTEIN 24, MITOCHONDRIAL"/>
    <property type="match status" value="1"/>
</dbReference>
<dbReference type="Proteomes" id="UP000002058">
    <property type="component" value="Unassembled WGS sequence"/>
</dbReference>
<dbReference type="GeneID" id="8438082"/>
<accession>C4JSJ4</accession>
<sequence length="107" mass="12206">MRIFHTVRTWARRTIWGDRLFLQFEGPATILIQTRASRINDSLTAQEVNEIADAQPGVTREAIDVVQERLEKDLPPPPKEDEMKTVGQTFAAVRRDGNVEFRKAGDD</sequence>
<dbReference type="OMA" id="EMKTVGQ"/>